<dbReference type="RefSeq" id="WP_404535071.1">
    <property type="nucleotide sequence ID" value="NZ_JADIKL010000001.1"/>
</dbReference>
<feature type="domain" description="Multidrug resistance protein MdtA-like C-terminal permuted SH3" evidence="7">
    <location>
        <begin position="307"/>
        <end position="367"/>
    </location>
</feature>
<feature type="domain" description="Multidrug resistance protein MdtA-like alpha-helical hairpin" evidence="4">
    <location>
        <begin position="100"/>
        <end position="170"/>
    </location>
</feature>
<proteinExistence type="inferred from homology"/>
<dbReference type="InterPro" id="IPR006143">
    <property type="entry name" value="RND_pump_MFP"/>
</dbReference>
<dbReference type="Pfam" id="PF25917">
    <property type="entry name" value="BSH_RND"/>
    <property type="match status" value="1"/>
</dbReference>
<reference evidence="8 9" key="1">
    <citation type="submission" date="2020-10" db="EMBL/GenBank/DDBJ databases">
        <title>Phylogeny of dyella-like bacteria.</title>
        <authorList>
            <person name="Fu J."/>
        </authorList>
    </citation>
    <scope>NUCLEOTIDE SEQUENCE [LARGE SCALE GENOMIC DNA]</scope>
    <source>
        <strain evidence="8 9">DKC-1</strain>
    </source>
</reference>
<dbReference type="Pfam" id="PF25876">
    <property type="entry name" value="HH_MFP_RND"/>
    <property type="match status" value="1"/>
</dbReference>
<dbReference type="InterPro" id="IPR058627">
    <property type="entry name" value="MdtA-like_C"/>
</dbReference>
<dbReference type="PANTHER" id="PTHR30158:SF3">
    <property type="entry name" value="MULTIDRUG EFFLUX PUMP SUBUNIT ACRA-RELATED"/>
    <property type="match status" value="1"/>
</dbReference>
<evidence type="ECO:0000313" key="9">
    <source>
        <dbReference type="Proteomes" id="UP001620397"/>
    </source>
</evidence>
<gene>
    <name evidence="8" type="ORF">ISP14_00530</name>
</gene>
<name>A0ABW8KEX7_9GAMM</name>
<evidence type="ECO:0000259" key="4">
    <source>
        <dbReference type="Pfam" id="PF25876"/>
    </source>
</evidence>
<dbReference type="Pfam" id="PF25944">
    <property type="entry name" value="Beta-barrel_RND"/>
    <property type="match status" value="1"/>
</dbReference>
<dbReference type="Gene3D" id="2.40.30.170">
    <property type="match status" value="1"/>
</dbReference>
<feature type="domain" description="Multidrug resistance protein MdtA-like barrel-sandwich hybrid" evidence="5">
    <location>
        <begin position="60"/>
        <end position="198"/>
    </location>
</feature>
<comment type="similarity">
    <text evidence="2">Belongs to the membrane fusion protein (MFP) (TC 8.A.1) family.</text>
</comment>
<evidence type="ECO:0000313" key="8">
    <source>
        <dbReference type="EMBL" id="MFK2929264.1"/>
    </source>
</evidence>
<dbReference type="EMBL" id="JADIKL010000001">
    <property type="protein sequence ID" value="MFK2929264.1"/>
    <property type="molecule type" value="Genomic_DNA"/>
</dbReference>
<dbReference type="Proteomes" id="UP001620397">
    <property type="component" value="Unassembled WGS sequence"/>
</dbReference>
<dbReference type="Gene3D" id="2.40.50.100">
    <property type="match status" value="1"/>
</dbReference>
<evidence type="ECO:0000259" key="6">
    <source>
        <dbReference type="Pfam" id="PF25944"/>
    </source>
</evidence>
<evidence type="ECO:0000259" key="7">
    <source>
        <dbReference type="Pfam" id="PF25967"/>
    </source>
</evidence>
<sequence length="404" mass="42019">MKSPSLRAPALCLGLLALTACGKKEQGQQQMPPPQVSVITVQSSNEPLTKDLVGRLSAFRSADVLARVSGLLLKRVYTEGSDVKQGQLMFQIDPAPYKATLDSALGNLASAKATYTNAHVVAERDRSLIPMGYVSRAQLDSDAAAERSAAAAVQQAQASVQTARINLGYTKVTAPIDGRSGEQQVTEGAIVGNGTADAGANSTLLTTVQQLDPLYVNFTMSAADLSSLQRAQAAGQVALSAPNKTTMQVSLPDGSSYNQPGTLDFSAAVVNATTGAVNLRGVLPNPQHLLLPGTYVTLTINLGQQHNVFLVPQQALQRDVAGAFLLVVDKDGKAQRKNVVADSNQGNQWIVTSGLAAGDQVIVSGLQGGSPMGIQPGMPVKPAPWQPDSAPQAGHQPPSTAAKS</sequence>
<dbReference type="InterPro" id="IPR058626">
    <property type="entry name" value="MdtA-like_b-barrel"/>
</dbReference>
<dbReference type="InterPro" id="IPR058624">
    <property type="entry name" value="MdtA-like_HH"/>
</dbReference>
<dbReference type="Gene3D" id="1.10.287.470">
    <property type="entry name" value="Helix hairpin bin"/>
    <property type="match status" value="1"/>
</dbReference>
<accession>A0ABW8KEX7</accession>
<protein>
    <submittedName>
        <fullName evidence="8">Efflux RND transporter periplasmic adaptor subunit</fullName>
    </submittedName>
</protein>
<evidence type="ECO:0000256" key="2">
    <source>
        <dbReference type="ARBA" id="ARBA00009477"/>
    </source>
</evidence>
<dbReference type="SUPFAM" id="SSF111369">
    <property type="entry name" value="HlyD-like secretion proteins"/>
    <property type="match status" value="1"/>
</dbReference>
<dbReference type="NCBIfam" id="TIGR01730">
    <property type="entry name" value="RND_mfp"/>
    <property type="match status" value="1"/>
</dbReference>
<dbReference type="PANTHER" id="PTHR30158">
    <property type="entry name" value="ACRA/E-RELATED COMPONENT OF DRUG EFFLUX TRANSPORTER"/>
    <property type="match status" value="1"/>
</dbReference>
<evidence type="ECO:0000256" key="3">
    <source>
        <dbReference type="SAM" id="MobiDB-lite"/>
    </source>
</evidence>
<evidence type="ECO:0000256" key="1">
    <source>
        <dbReference type="ARBA" id="ARBA00004519"/>
    </source>
</evidence>
<dbReference type="PROSITE" id="PS51257">
    <property type="entry name" value="PROKAR_LIPOPROTEIN"/>
    <property type="match status" value="1"/>
</dbReference>
<dbReference type="InterPro" id="IPR058625">
    <property type="entry name" value="MdtA-like_BSH"/>
</dbReference>
<comment type="caution">
    <text evidence="8">The sequence shown here is derived from an EMBL/GenBank/DDBJ whole genome shotgun (WGS) entry which is preliminary data.</text>
</comment>
<organism evidence="8 9">
    <name type="scientific">Dyella agri</name>
    <dbReference type="NCBI Taxonomy" id="1926869"/>
    <lineage>
        <taxon>Bacteria</taxon>
        <taxon>Pseudomonadati</taxon>
        <taxon>Pseudomonadota</taxon>
        <taxon>Gammaproteobacteria</taxon>
        <taxon>Lysobacterales</taxon>
        <taxon>Rhodanobacteraceae</taxon>
        <taxon>Dyella</taxon>
    </lineage>
</organism>
<feature type="region of interest" description="Disordered" evidence="3">
    <location>
        <begin position="368"/>
        <end position="404"/>
    </location>
</feature>
<evidence type="ECO:0000259" key="5">
    <source>
        <dbReference type="Pfam" id="PF25917"/>
    </source>
</evidence>
<comment type="subcellular location">
    <subcellularLocation>
        <location evidence="1">Cell inner membrane</location>
        <topology evidence="1">Lipid-anchor</topology>
    </subcellularLocation>
</comment>
<dbReference type="Pfam" id="PF25967">
    <property type="entry name" value="RND-MFP_C"/>
    <property type="match status" value="1"/>
</dbReference>
<dbReference type="Gene3D" id="2.40.420.20">
    <property type="match status" value="1"/>
</dbReference>
<feature type="domain" description="Multidrug resistance protein MdtA-like beta-barrel" evidence="6">
    <location>
        <begin position="213"/>
        <end position="303"/>
    </location>
</feature>
<keyword evidence="9" id="KW-1185">Reference proteome</keyword>